<proteinExistence type="predicted"/>
<organism evidence="1 2">
    <name type="scientific">Sarcoptes scabiei</name>
    <name type="common">Itch mite</name>
    <name type="synonym">Acarus scabiei</name>
    <dbReference type="NCBI Taxonomy" id="52283"/>
    <lineage>
        <taxon>Eukaryota</taxon>
        <taxon>Metazoa</taxon>
        <taxon>Ecdysozoa</taxon>
        <taxon>Arthropoda</taxon>
        <taxon>Chelicerata</taxon>
        <taxon>Arachnida</taxon>
        <taxon>Acari</taxon>
        <taxon>Acariformes</taxon>
        <taxon>Sarcoptiformes</taxon>
        <taxon>Astigmata</taxon>
        <taxon>Psoroptidia</taxon>
        <taxon>Sarcoptoidea</taxon>
        <taxon>Sarcoptidae</taxon>
        <taxon>Sarcoptinae</taxon>
        <taxon>Sarcoptes</taxon>
    </lineage>
</organism>
<reference evidence="1 2" key="1">
    <citation type="journal article" date="2015" name="Parasit. Vectors">
        <title>Draft genome of the scabies mite.</title>
        <authorList>
            <person name="Rider S.D.Jr."/>
            <person name="Morgan M.S."/>
            <person name="Arlian L.G."/>
        </authorList>
    </citation>
    <scope>NUCLEOTIDE SEQUENCE [LARGE SCALE GENOMIC DNA]</scope>
    <source>
        <strain evidence="1">Arlian Lab</strain>
    </source>
</reference>
<evidence type="ECO:0000313" key="1">
    <source>
        <dbReference type="EMBL" id="KPM04075.1"/>
    </source>
</evidence>
<sequence length="67" mass="7530">MSSHKLTLNTFDKLDGSERVEASDMTPLDCVNDLDDQAKKHDAINNTDFPLTNIFISYSHSILSFVI</sequence>
<accession>A0A132A0L0</accession>
<dbReference type="Proteomes" id="UP000616769">
    <property type="component" value="Unassembled WGS sequence"/>
</dbReference>
<dbReference type="VEuPathDB" id="VectorBase:SSCA002016"/>
<protein>
    <submittedName>
        <fullName evidence="1">Uncharacterized protein</fullName>
    </submittedName>
</protein>
<evidence type="ECO:0000313" key="2">
    <source>
        <dbReference type="Proteomes" id="UP000616769"/>
    </source>
</evidence>
<comment type="caution">
    <text evidence="1">The sequence shown here is derived from an EMBL/GenBank/DDBJ whole genome shotgun (WGS) entry which is preliminary data.</text>
</comment>
<dbReference type="EMBL" id="JXLN01007247">
    <property type="protein sequence ID" value="KPM04075.1"/>
    <property type="molecule type" value="Genomic_DNA"/>
</dbReference>
<name>A0A132A0L0_SARSC</name>
<gene>
    <name evidence="1" type="ORF">QR98_0025140</name>
</gene>
<dbReference type="AlphaFoldDB" id="A0A132A0L0"/>